<accession>A0A267EZ02</accession>
<feature type="signal peptide" evidence="8">
    <location>
        <begin position="1"/>
        <end position="24"/>
    </location>
</feature>
<protein>
    <recommendedName>
        <fullName evidence="9">Ig-like domain-containing protein</fullName>
    </recommendedName>
</protein>
<dbReference type="AlphaFoldDB" id="A0A267EZ02"/>
<evidence type="ECO:0000256" key="3">
    <source>
        <dbReference type="ARBA" id="ARBA00023157"/>
    </source>
</evidence>
<feature type="chain" id="PRO_5012808757" description="Ig-like domain-containing protein" evidence="8">
    <location>
        <begin position="25"/>
        <end position="977"/>
    </location>
</feature>
<feature type="region of interest" description="Disordered" evidence="6">
    <location>
        <begin position="829"/>
        <end position="905"/>
    </location>
</feature>
<dbReference type="Proteomes" id="UP000215902">
    <property type="component" value="Unassembled WGS sequence"/>
</dbReference>
<feature type="region of interest" description="Disordered" evidence="6">
    <location>
        <begin position="751"/>
        <end position="780"/>
    </location>
</feature>
<keyword evidence="4" id="KW-0325">Glycoprotein</keyword>
<evidence type="ECO:0000256" key="6">
    <source>
        <dbReference type="SAM" id="MobiDB-lite"/>
    </source>
</evidence>
<proteinExistence type="predicted"/>
<organism evidence="10 11">
    <name type="scientific">Macrostomum lignano</name>
    <dbReference type="NCBI Taxonomy" id="282301"/>
    <lineage>
        <taxon>Eukaryota</taxon>
        <taxon>Metazoa</taxon>
        <taxon>Spiralia</taxon>
        <taxon>Lophotrochozoa</taxon>
        <taxon>Platyhelminthes</taxon>
        <taxon>Rhabditophora</taxon>
        <taxon>Macrostomorpha</taxon>
        <taxon>Macrostomida</taxon>
        <taxon>Macrostomidae</taxon>
        <taxon>Macrostomum</taxon>
    </lineage>
</organism>
<keyword evidence="11" id="KW-1185">Reference proteome</keyword>
<dbReference type="InterPro" id="IPR036179">
    <property type="entry name" value="Ig-like_dom_sf"/>
</dbReference>
<feature type="compositionally biased region" description="Low complexity" evidence="6">
    <location>
        <begin position="851"/>
        <end position="902"/>
    </location>
</feature>
<dbReference type="GO" id="GO:0098609">
    <property type="term" value="P:cell-cell adhesion"/>
    <property type="evidence" value="ECO:0007669"/>
    <property type="project" value="TreeGrafter"/>
</dbReference>
<comment type="subcellular location">
    <subcellularLocation>
        <location evidence="1">Membrane</location>
        <topology evidence="1">Single-pass type I membrane protein</topology>
    </subcellularLocation>
</comment>
<dbReference type="InterPro" id="IPR013151">
    <property type="entry name" value="Immunoglobulin_dom"/>
</dbReference>
<gene>
    <name evidence="10" type="ORF">BOX15_Mlig029498g1</name>
</gene>
<evidence type="ECO:0000313" key="10">
    <source>
        <dbReference type="EMBL" id="PAA66039.1"/>
    </source>
</evidence>
<feature type="domain" description="Ig-like" evidence="9">
    <location>
        <begin position="15"/>
        <end position="128"/>
    </location>
</feature>
<keyword evidence="7" id="KW-1133">Transmembrane helix</keyword>
<keyword evidence="8" id="KW-0732">Signal</keyword>
<dbReference type="InterPro" id="IPR003598">
    <property type="entry name" value="Ig_sub2"/>
</dbReference>
<feature type="domain" description="Ig-like" evidence="9">
    <location>
        <begin position="314"/>
        <end position="401"/>
    </location>
</feature>
<feature type="compositionally biased region" description="Basic and acidic residues" evidence="6">
    <location>
        <begin position="829"/>
        <end position="841"/>
    </location>
</feature>
<dbReference type="GO" id="GO:0005911">
    <property type="term" value="C:cell-cell junction"/>
    <property type="evidence" value="ECO:0007669"/>
    <property type="project" value="TreeGrafter"/>
</dbReference>
<feature type="compositionally biased region" description="Low complexity" evidence="6">
    <location>
        <begin position="764"/>
        <end position="780"/>
    </location>
</feature>
<reference evidence="10 11" key="1">
    <citation type="submission" date="2017-06" db="EMBL/GenBank/DDBJ databases">
        <title>A platform for efficient transgenesis in Macrostomum lignano, a flatworm model organism for stem cell research.</title>
        <authorList>
            <person name="Berezikov E."/>
        </authorList>
    </citation>
    <scope>NUCLEOTIDE SEQUENCE [LARGE SCALE GENOMIC DNA]</scope>
    <source>
        <strain evidence="10">DV1</strain>
        <tissue evidence="10">Whole organism</tissue>
    </source>
</reference>
<dbReference type="Pfam" id="PF00047">
    <property type="entry name" value="ig"/>
    <property type="match status" value="1"/>
</dbReference>
<dbReference type="PANTHER" id="PTHR11640">
    <property type="entry name" value="NEPHRIN"/>
    <property type="match status" value="1"/>
</dbReference>
<name>A0A267EZ02_9PLAT</name>
<dbReference type="GO" id="GO:0050839">
    <property type="term" value="F:cell adhesion molecule binding"/>
    <property type="evidence" value="ECO:0007669"/>
    <property type="project" value="TreeGrafter"/>
</dbReference>
<keyword evidence="3" id="KW-1015">Disulfide bond</keyword>
<dbReference type="Pfam" id="PF13927">
    <property type="entry name" value="Ig_3"/>
    <property type="match status" value="1"/>
</dbReference>
<dbReference type="GO" id="GO:0005886">
    <property type="term" value="C:plasma membrane"/>
    <property type="evidence" value="ECO:0007669"/>
    <property type="project" value="TreeGrafter"/>
</dbReference>
<evidence type="ECO:0000256" key="1">
    <source>
        <dbReference type="ARBA" id="ARBA00004479"/>
    </source>
</evidence>
<dbReference type="OrthoDB" id="6413693at2759"/>
<dbReference type="PROSITE" id="PS50835">
    <property type="entry name" value="IG_LIKE"/>
    <property type="match status" value="5"/>
</dbReference>
<dbReference type="InterPro" id="IPR003599">
    <property type="entry name" value="Ig_sub"/>
</dbReference>
<keyword evidence="5" id="KW-0393">Immunoglobulin domain</keyword>
<evidence type="ECO:0000256" key="8">
    <source>
        <dbReference type="SAM" id="SignalP"/>
    </source>
</evidence>
<dbReference type="InterPro" id="IPR013098">
    <property type="entry name" value="Ig_I-set"/>
</dbReference>
<feature type="compositionally biased region" description="Polar residues" evidence="6">
    <location>
        <begin position="937"/>
        <end position="959"/>
    </location>
</feature>
<dbReference type="STRING" id="282301.A0A267EZ02"/>
<feature type="region of interest" description="Disordered" evidence="6">
    <location>
        <begin position="937"/>
        <end position="977"/>
    </location>
</feature>
<evidence type="ECO:0000256" key="7">
    <source>
        <dbReference type="SAM" id="Phobius"/>
    </source>
</evidence>
<dbReference type="Pfam" id="PF07679">
    <property type="entry name" value="I-set"/>
    <property type="match status" value="1"/>
</dbReference>
<dbReference type="InterPro" id="IPR013783">
    <property type="entry name" value="Ig-like_fold"/>
</dbReference>
<dbReference type="PANTHER" id="PTHR11640:SF31">
    <property type="entry name" value="IRREGULAR CHIASM C-ROUGHEST PROTEIN-RELATED"/>
    <property type="match status" value="1"/>
</dbReference>
<evidence type="ECO:0000256" key="2">
    <source>
        <dbReference type="ARBA" id="ARBA00023136"/>
    </source>
</evidence>
<evidence type="ECO:0000256" key="5">
    <source>
        <dbReference type="ARBA" id="ARBA00023319"/>
    </source>
</evidence>
<evidence type="ECO:0000259" key="9">
    <source>
        <dbReference type="PROSITE" id="PS50835"/>
    </source>
</evidence>
<feature type="domain" description="Ig-like" evidence="9">
    <location>
        <begin position="408"/>
        <end position="492"/>
    </location>
</feature>
<feature type="transmembrane region" description="Helical" evidence="7">
    <location>
        <begin position="605"/>
        <end position="628"/>
    </location>
</feature>
<feature type="domain" description="Ig-like" evidence="9">
    <location>
        <begin position="195"/>
        <end position="305"/>
    </location>
</feature>
<comment type="caution">
    <text evidence="10">The sequence shown here is derived from an EMBL/GenBank/DDBJ whole genome shotgun (WGS) entry which is preliminary data.</text>
</comment>
<dbReference type="EMBL" id="NIVC01001596">
    <property type="protein sequence ID" value="PAA66039.1"/>
    <property type="molecule type" value="Genomic_DNA"/>
</dbReference>
<sequence length="977" mass="106805">MRNRQLRFLTTALAPIFLAIATLAEVQVIRGPSDVSARENASVSLACRTALPSSAVKVVWNRDGVIVASSSLRSLDPRYKITASPAADSGEPGVHDLLISPLQMQDQGEYYCQVSESDSSRRSWPSISRKATLRVLRNVDTVQLMPLASDRNSSNSVRTAASSAVAVARSQGEDSSSSTLKDNRQQESVLKIRVGDPLTLACSASGSNPAAALVWLFGDGESAAADENRIRTPTVEGEAGRSAFYRPFSGSIRLEKRVESAVDKLWTVTSVLQIDSHSILDAHHNLAIRCEAQVAGFAERRKSLESRLYVLVPPQVQVALEAASGLIPKPSRELREHDNVIAVCRAVGRPEKFSYSWAIDEIGLLPDRTEARLPLTLTRGHNNKRLRCWAENFARREASVRLRVRYGPKFEQGLPELYAASVGTPEVTMSCRADSNPAPKIIWHRYGVESTDEVLSREPTLRLEDIRRSDFGQYLCSATAGGEGDSGFAPISRRVILAENDAPKISTAARHFARLAHNYRLECRINAIPLPPMSGGVLWMRNGRPLVMDARVRIYREDFLGGTTAIVHFDELFSTDFGTYNCSVSNGYGSDWQLIELVMEDHLPVAFIAGASIALLMVLIFVIVLLCVCRKGYWESRAAAVRESRKRDIRDVTDADHQKQLQLLAPAATDIPGIEPTTSTAFPAIGSFASAVTVASVAPPDDCLDLGSCGGGSSSGCGGSSTQLNSVRLGSDCGGGPAAFVPARLAPSASSGRAYRTLQHQQQPPSAVSSPPLPTTSASMSPVSLNLMELTPRHVGLAQAVLVPGRQLQQQQQQQHLFLQQQHMLIREEHQEENGQEDSVRSCDSGYGGTQQQQQQQQQQQSQLQQRQQQSNGLQSLHRMHSSDSSVDSSRTNLRQQQQQQQHHVTFHPTPCVIHHYQDSMTNQPPSPCPLHSFQLAQSPSRHQMPASTSLGSFVSFDTSNRRPPPPIVEDQPVSEV</sequence>
<dbReference type="InterPro" id="IPR051275">
    <property type="entry name" value="Cell_adhesion_signaling"/>
</dbReference>
<keyword evidence="7" id="KW-0812">Transmembrane</keyword>
<dbReference type="InterPro" id="IPR007110">
    <property type="entry name" value="Ig-like_dom"/>
</dbReference>
<evidence type="ECO:0000256" key="4">
    <source>
        <dbReference type="ARBA" id="ARBA00023180"/>
    </source>
</evidence>
<dbReference type="SMART" id="SM00408">
    <property type="entry name" value="IGc2"/>
    <property type="match status" value="2"/>
</dbReference>
<feature type="domain" description="Ig-like" evidence="9">
    <location>
        <begin position="503"/>
        <end position="587"/>
    </location>
</feature>
<dbReference type="SUPFAM" id="SSF48726">
    <property type="entry name" value="Immunoglobulin"/>
    <property type="match status" value="4"/>
</dbReference>
<dbReference type="Gene3D" id="2.60.40.10">
    <property type="entry name" value="Immunoglobulins"/>
    <property type="match status" value="5"/>
</dbReference>
<dbReference type="SMART" id="SM00409">
    <property type="entry name" value="IG"/>
    <property type="match status" value="4"/>
</dbReference>
<keyword evidence="2 7" id="KW-0472">Membrane</keyword>
<evidence type="ECO:0000313" key="11">
    <source>
        <dbReference type="Proteomes" id="UP000215902"/>
    </source>
</evidence>